<dbReference type="EMBL" id="BJYT01000031">
    <property type="protein sequence ID" value="GEO11879.1"/>
    <property type="molecule type" value="Genomic_DNA"/>
</dbReference>
<organism evidence="1 2">
    <name type="scientific">Segetibacter aerophilus</name>
    <dbReference type="NCBI Taxonomy" id="670293"/>
    <lineage>
        <taxon>Bacteria</taxon>
        <taxon>Pseudomonadati</taxon>
        <taxon>Bacteroidota</taxon>
        <taxon>Chitinophagia</taxon>
        <taxon>Chitinophagales</taxon>
        <taxon>Chitinophagaceae</taxon>
        <taxon>Segetibacter</taxon>
    </lineage>
</organism>
<sequence length="92" mass="10885">MTIDQYNNLTDRQKKELLIDAVKIDEHEDDIATYELFKIDDFYIEVSRSVTYKFRRILSTYSLEEIPPKYAGKVAANIFEKAIDKQKKVSYI</sequence>
<dbReference type="OrthoDB" id="677535at2"/>
<accession>A0A512BIS5</accession>
<evidence type="ECO:0000313" key="2">
    <source>
        <dbReference type="Proteomes" id="UP000321513"/>
    </source>
</evidence>
<dbReference type="RefSeq" id="WP_147206010.1">
    <property type="nucleotide sequence ID" value="NZ_BJYT01000031.1"/>
</dbReference>
<name>A0A512BIS5_9BACT</name>
<reference evidence="1 2" key="1">
    <citation type="submission" date="2019-07" db="EMBL/GenBank/DDBJ databases">
        <title>Whole genome shotgun sequence of Segetibacter aerophilus NBRC 106135.</title>
        <authorList>
            <person name="Hosoyama A."/>
            <person name="Uohara A."/>
            <person name="Ohji S."/>
            <person name="Ichikawa N."/>
        </authorList>
    </citation>
    <scope>NUCLEOTIDE SEQUENCE [LARGE SCALE GENOMIC DNA]</scope>
    <source>
        <strain evidence="1 2">NBRC 106135</strain>
    </source>
</reference>
<keyword evidence="2" id="KW-1185">Reference proteome</keyword>
<protein>
    <submittedName>
        <fullName evidence="1">Uncharacterized protein</fullName>
    </submittedName>
</protein>
<proteinExistence type="predicted"/>
<dbReference type="AlphaFoldDB" id="A0A512BIS5"/>
<dbReference type="Proteomes" id="UP000321513">
    <property type="component" value="Unassembled WGS sequence"/>
</dbReference>
<evidence type="ECO:0000313" key="1">
    <source>
        <dbReference type="EMBL" id="GEO11879.1"/>
    </source>
</evidence>
<gene>
    <name evidence="1" type="ORF">SAE01_43750</name>
</gene>
<comment type="caution">
    <text evidence="1">The sequence shown here is derived from an EMBL/GenBank/DDBJ whole genome shotgun (WGS) entry which is preliminary data.</text>
</comment>